<keyword evidence="1" id="KW-0175">Coiled coil</keyword>
<evidence type="ECO:0000313" key="2">
    <source>
        <dbReference type="EMBL" id="KAL2867704.1"/>
    </source>
</evidence>
<evidence type="ECO:0008006" key="4">
    <source>
        <dbReference type="Google" id="ProtNLM"/>
    </source>
</evidence>
<gene>
    <name evidence="2" type="ORF">BJX67DRAFT_352120</name>
</gene>
<evidence type="ECO:0000313" key="3">
    <source>
        <dbReference type="Proteomes" id="UP001610432"/>
    </source>
</evidence>
<proteinExistence type="predicted"/>
<organism evidence="2 3">
    <name type="scientific">Aspergillus lucknowensis</name>
    <dbReference type="NCBI Taxonomy" id="176173"/>
    <lineage>
        <taxon>Eukaryota</taxon>
        <taxon>Fungi</taxon>
        <taxon>Dikarya</taxon>
        <taxon>Ascomycota</taxon>
        <taxon>Pezizomycotina</taxon>
        <taxon>Eurotiomycetes</taxon>
        <taxon>Eurotiomycetidae</taxon>
        <taxon>Eurotiales</taxon>
        <taxon>Aspergillaceae</taxon>
        <taxon>Aspergillus</taxon>
        <taxon>Aspergillus subgen. Nidulantes</taxon>
    </lineage>
</organism>
<keyword evidence="3" id="KW-1185">Reference proteome</keyword>
<dbReference type="GeneID" id="98144049"/>
<feature type="coiled-coil region" evidence="1">
    <location>
        <begin position="16"/>
        <end position="88"/>
    </location>
</feature>
<comment type="caution">
    <text evidence="2">The sequence shown here is derived from an EMBL/GenBank/DDBJ whole genome shotgun (WGS) entry which is preliminary data.</text>
</comment>
<dbReference type="EMBL" id="JBFXLQ010000017">
    <property type="protein sequence ID" value="KAL2867704.1"/>
    <property type="molecule type" value="Genomic_DNA"/>
</dbReference>
<sequence>MQDMHKDEERAWKAKIDELDRQFRKQIAEKEEELEELEDSIREIRGDASHSRVSMKADKEVSEHEAIVRNARREVVEARDAHANLRDHIANGLANGVAASVTTGVMTAGRTLWNNRSIVLQPYRWTANTGCCVAMSGAFVCVVM</sequence>
<name>A0ABR4LUA0_9EURO</name>
<evidence type="ECO:0000256" key="1">
    <source>
        <dbReference type="SAM" id="Coils"/>
    </source>
</evidence>
<reference evidence="2 3" key="1">
    <citation type="submission" date="2024-07" db="EMBL/GenBank/DDBJ databases">
        <title>Section-level genome sequencing and comparative genomics of Aspergillus sections Usti and Cavernicolus.</title>
        <authorList>
            <consortium name="Lawrence Berkeley National Laboratory"/>
            <person name="Nybo J.L."/>
            <person name="Vesth T.C."/>
            <person name="Theobald S."/>
            <person name="Frisvad J.C."/>
            <person name="Larsen T.O."/>
            <person name="Kjaerboelling I."/>
            <person name="Rothschild-Mancinelli K."/>
            <person name="Lyhne E.K."/>
            <person name="Kogle M.E."/>
            <person name="Barry K."/>
            <person name="Clum A."/>
            <person name="Na H."/>
            <person name="Ledsgaard L."/>
            <person name="Lin J."/>
            <person name="Lipzen A."/>
            <person name="Kuo A."/>
            <person name="Riley R."/>
            <person name="Mondo S."/>
            <person name="Labutti K."/>
            <person name="Haridas S."/>
            <person name="Pangalinan J."/>
            <person name="Salamov A.A."/>
            <person name="Simmons B.A."/>
            <person name="Magnuson J.K."/>
            <person name="Chen J."/>
            <person name="Drula E."/>
            <person name="Henrissat B."/>
            <person name="Wiebenga A."/>
            <person name="Lubbers R.J."/>
            <person name="Gomes A.C."/>
            <person name="Macurrencykelacurrency M.R."/>
            <person name="Stajich J."/>
            <person name="Grigoriev I.V."/>
            <person name="Mortensen U.H."/>
            <person name="De Vries R.P."/>
            <person name="Baker S.E."/>
            <person name="Andersen M.R."/>
        </authorList>
    </citation>
    <scope>NUCLEOTIDE SEQUENCE [LARGE SCALE GENOMIC DNA]</scope>
    <source>
        <strain evidence="2 3">CBS 449.75</strain>
    </source>
</reference>
<accession>A0ABR4LUA0</accession>
<dbReference type="Proteomes" id="UP001610432">
    <property type="component" value="Unassembled WGS sequence"/>
</dbReference>
<dbReference type="RefSeq" id="XP_070886683.1">
    <property type="nucleotide sequence ID" value="XM_071028977.1"/>
</dbReference>
<protein>
    <recommendedName>
        <fullName evidence="4">t-SNARE coiled-coil homology domain-containing protein</fullName>
    </recommendedName>
</protein>